<keyword evidence="3 6" id="KW-1133">Transmembrane helix</keyword>
<reference evidence="7 8" key="1">
    <citation type="submission" date="2012-05" db="EMBL/GenBank/DDBJ databases">
        <title>Recombination and specialization in a pathogen metapopulation.</title>
        <authorList>
            <person name="Gardiner A."/>
            <person name="Kemen E."/>
            <person name="Schultz-Larsen T."/>
            <person name="MacLean D."/>
            <person name="Van Oosterhout C."/>
            <person name="Jones J.D.G."/>
        </authorList>
    </citation>
    <scope>NUCLEOTIDE SEQUENCE [LARGE SCALE GENOMIC DNA]</scope>
    <source>
        <strain evidence="7 8">Ac Nc2</strain>
    </source>
</reference>
<keyword evidence="4 6" id="KW-0472">Membrane</keyword>
<evidence type="ECO:0000256" key="6">
    <source>
        <dbReference type="SAM" id="Phobius"/>
    </source>
</evidence>
<dbReference type="GO" id="GO:0016020">
    <property type="term" value="C:membrane"/>
    <property type="evidence" value="ECO:0007669"/>
    <property type="project" value="UniProtKB-SubCell"/>
</dbReference>
<evidence type="ECO:0000256" key="2">
    <source>
        <dbReference type="ARBA" id="ARBA00022692"/>
    </source>
</evidence>
<evidence type="ECO:0000313" key="8">
    <source>
        <dbReference type="Proteomes" id="UP000053237"/>
    </source>
</evidence>
<proteinExistence type="predicted"/>
<dbReference type="Proteomes" id="UP000053237">
    <property type="component" value="Unassembled WGS sequence"/>
</dbReference>
<feature type="transmembrane region" description="Helical" evidence="6">
    <location>
        <begin position="124"/>
        <end position="145"/>
    </location>
</feature>
<dbReference type="InParanoid" id="A0A024GFX7"/>
<feature type="region of interest" description="Disordered" evidence="5">
    <location>
        <begin position="42"/>
        <end position="61"/>
    </location>
</feature>
<accession>A0A024GFX7</accession>
<keyword evidence="8" id="KW-1185">Reference proteome</keyword>
<organism evidence="7 8">
    <name type="scientific">Albugo candida</name>
    <dbReference type="NCBI Taxonomy" id="65357"/>
    <lineage>
        <taxon>Eukaryota</taxon>
        <taxon>Sar</taxon>
        <taxon>Stramenopiles</taxon>
        <taxon>Oomycota</taxon>
        <taxon>Peronosporomycetes</taxon>
        <taxon>Albuginales</taxon>
        <taxon>Albuginaceae</taxon>
        <taxon>Albugo</taxon>
    </lineage>
</organism>
<sequence length="237" mass="26461">MQRNATLPKEALKEKNMDGNSVINLASVIKYPSSSQYDRLPPLNPDDLHLPPPPPSAADKTVQQSDHITIGEIFKELYEKAKEIVLGSTLSDILSIMRCFNYLIAISMIALCVVQVVQIKSVSVGIGSALSIVYTILFALLLFIYEMRTEAADQLIRIHFGFMYNPYGRCLFLIMISIFPVGMLGVYGVLVSVMGFLNAYFNFFVITKHPSFTRGIPEYQPPPIPSSRADMRANISF</sequence>
<dbReference type="PANTHER" id="PTHR38894">
    <property type="entry name" value="TRANSMEMBRANE PROTEIN"/>
    <property type="match status" value="1"/>
</dbReference>
<evidence type="ECO:0000256" key="5">
    <source>
        <dbReference type="SAM" id="MobiDB-lite"/>
    </source>
</evidence>
<feature type="transmembrane region" description="Helical" evidence="6">
    <location>
        <begin position="99"/>
        <end position="118"/>
    </location>
</feature>
<dbReference type="Pfam" id="PF08507">
    <property type="entry name" value="COPI_assoc"/>
    <property type="match status" value="1"/>
</dbReference>
<evidence type="ECO:0000256" key="4">
    <source>
        <dbReference type="ARBA" id="ARBA00023136"/>
    </source>
</evidence>
<dbReference type="PANTHER" id="PTHR38894:SF1">
    <property type="entry name" value="TRANSMEMBRANE PROTEIN"/>
    <property type="match status" value="1"/>
</dbReference>
<evidence type="ECO:0000256" key="1">
    <source>
        <dbReference type="ARBA" id="ARBA00004141"/>
    </source>
</evidence>
<dbReference type="EMBL" id="CAIX01000102">
    <property type="protein sequence ID" value="CCI45608.1"/>
    <property type="molecule type" value="Genomic_DNA"/>
</dbReference>
<protein>
    <submittedName>
        <fullName evidence="7">Uncharacterized protein</fullName>
    </submittedName>
</protein>
<dbReference type="OrthoDB" id="72328at2759"/>
<name>A0A024GFX7_9STRA</name>
<feature type="transmembrane region" description="Helical" evidence="6">
    <location>
        <begin position="166"/>
        <end position="183"/>
    </location>
</feature>
<dbReference type="InterPro" id="IPR013714">
    <property type="entry name" value="Golgi_TVP15"/>
</dbReference>
<comment type="caution">
    <text evidence="7">The sequence shown here is derived from an EMBL/GenBank/DDBJ whole genome shotgun (WGS) entry which is preliminary data.</text>
</comment>
<gene>
    <name evidence="7" type="ORF">BN9_065050</name>
</gene>
<keyword evidence="2 6" id="KW-0812">Transmembrane</keyword>
<feature type="transmembrane region" description="Helical" evidence="6">
    <location>
        <begin position="189"/>
        <end position="206"/>
    </location>
</feature>
<evidence type="ECO:0000313" key="7">
    <source>
        <dbReference type="EMBL" id="CCI45608.1"/>
    </source>
</evidence>
<evidence type="ECO:0000256" key="3">
    <source>
        <dbReference type="ARBA" id="ARBA00022989"/>
    </source>
</evidence>
<dbReference type="AlphaFoldDB" id="A0A024GFX7"/>
<comment type="subcellular location">
    <subcellularLocation>
        <location evidence="1">Membrane</location>
        <topology evidence="1">Multi-pass membrane protein</topology>
    </subcellularLocation>
</comment>